<evidence type="ECO:0000256" key="1">
    <source>
        <dbReference type="ARBA" id="ARBA00022723"/>
    </source>
</evidence>
<protein>
    <recommendedName>
        <fullName evidence="3">PDEase domain-containing protein</fullName>
    </recommendedName>
</protein>
<dbReference type="InterPro" id="IPR002073">
    <property type="entry name" value="PDEase_catalytic_dom"/>
</dbReference>
<dbReference type="PROSITE" id="PS51845">
    <property type="entry name" value="PDEASE_I_2"/>
    <property type="match status" value="1"/>
</dbReference>
<dbReference type="Gene3D" id="1.10.1300.10">
    <property type="entry name" value="3'5'-cyclic nucleotide phosphodiesterase, catalytic domain"/>
    <property type="match status" value="1"/>
</dbReference>
<dbReference type="PRINTS" id="PR00387">
    <property type="entry name" value="PDIESTERASE1"/>
</dbReference>
<dbReference type="PANTHER" id="PTHR11347">
    <property type="entry name" value="CYCLIC NUCLEOTIDE PHOSPHODIESTERASE"/>
    <property type="match status" value="1"/>
</dbReference>
<evidence type="ECO:0000313" key="4">
    <source>
        <dbReference type="EMBL" id="KAK4025949.1"/>
    </source>
</evidence>
<keyword evidence="1" id="KW-0479">Metal-binding</keyword>
<evidence type="ECO:0000313" key="5">
    <source>
        <dbReference type="Proteomes" id="UP001234178"/>
    </source>
</evidence>
<keyword evidence="2" id="KW-0378">Hydrolase</keyword>
<keyword evidence="5" id="KW-1185">Reference proteome</keyword>
<comment type="caution">
    <text evidence="4">The sequence shown here is derived from an EMBL/GenBank/DDBJ whole genome shotgun (WGS) entry which is preliminary data.</text>
</comment>
<name>A0ABR0ALE7_9CRUS</name>
<evidence type="ECO:0000259" key="3">
    <source>
        <dbReference type="PROSITE" id="PS51845"/>
    </source>
</evidence>
<sequence>MTGCDVSAIAKPWSVQHRVAKLVAEEFFEQGDMEKLQLNETPIMFLVDCLNVLSLVLPSSQAMMDRDEKDNLPKMQIGFIDSICLPLYRALSESFPWVKPIYETCLNNREQWKKLSDLVDMGLTWIDHPFIDKPVEHIIGSKEQEKIPLIVTDLSASNQLVGKSSDRYDKENLKLHPKSILKSPKITTTKSILKLPKVMSTSDSAPVSPHQEASKHLVRMRSMSLNSPTELVDIKPLRPSRDYSSKLCSIS</sequence>
<accession>A0ABR0ALE7</accession>
<reference evidence="4 5" key="1">
    <citation type="journal article" date="2023" name="Nucleic Acids Res.">
        <title>The hologenome of Daphnia magna reveals possible DNA methylation and microbiome-mediated evolution of the host genome.</title>
        <authorList>
            <person name="Chaturvedi A."/>
            <person name="Li X."/>
            <person name="Dhandapani V."/>
            <person name="Marshall H."/>
            <person name="Kissane S."/>
            <person name="Cuenca-Cambronero M."/>
            <person name="Asole G."/>
            <person name="Calvet F."/>
            <person name="Ruiz-Romero M."/>
            <person name="Marangio P."/>
            <person name="Guigo R."/>
            <person name="Rago D."/>
            <person name="Mirbahai L."/>
            <person name="Eastwood N."/>
            <person name="Colbourne J.K."/>
            <person name="Zhou J."/>
            <person name="Mallon E."/>
            <person name="Orsini L."/>
        </authorList>
    </citation>
    <scope>NUCLEOTIDE SEQUENCE [LARGE SCALE GENOMIC DNA]</scope>
    <source>
        <strain evidence="4">LRV0_1</strain>
    </source>
</reference>
<proteinExistence type="predicted"/>
<dbReference type="InterPro" id="IPR023088">
    <property type="entry name" value="PDEase"/>
</dbReference>
<evidence type="ECO:0000256" key="2">
    <source>
        <dbReference type="ARBA" id="ARBA00022801"/>
    </source>
</evidence>
<gene>
    <name evidence="4" type="ORF">OUZ56_014981</name>
</gene>
<dbReference type="Proteomes" id="UP001234178">
    <property type="component" value="Unassembled WGS sequence"/>
</dbReference>
<dbReference type="EMBL" id="JAOYFB010000038">
    <property type="protein sequence ID" value="KAK4025949.1"/>
    <property type="molecule type" value="Genomic_DNA"/>
</dbReference>
<dbReference type="Pfam" id="PF00233">
    <property type="entry name" value="PDEase_I"/>
    <property type="match status" value="1"/>
</dbReference>
<dbReference type="InterPro" id="IPR036971">
    <property type="entry name" value="PDEase_catalytic_dom_sf"/>
</dbReference>
<organism evidence="4 5">
    <name type="scientific">Daphnia magna</name>
    <dbReference type="NCBI Taxonomy" id="35525"/>
    <lineage>
        <taxon>Eukaryota</taxon>
        <taxon>Metazoa</taxon>
        <taxon>Ecdysozoa</taxon>
        <taxon>Arthropoda</taxon>
        <taxon>Crustacea</taxon>
        <taxon>Branchiopoda</taxon>
        <taxon>Diplostraca</taxon>
        <taxon>Cladocera</taxon>
        <taxon>Anomopoda</taxon>
        <taxon>Daphniidae</taxon>
        <taxon>Daphnia</taxon>
    </lineage>
</organism>
<feature type="domain" description="PDEase" evidence="3">
    <location>
        <begin position="1"/>
        <end position="119"/>
    </location>
</feature>
<dbReference type="SUPFAM" id="SSF109604">
    <property type="entry name" value="HD-domain/PDEase-like"/>
    <property type="match status" value="1"/>
</dbReference>